<dbReference type="Proteomes" id="UP000692954">
    <property type="component" value="Unassembled WGS sequence"/>
</dbReference>
<dbReference type="GO" id="GO:0005524">
    <property type="term" value="F:ATP binding"/>
    <property type="evidence" value="ECO:0007669"/>
    <property type="project" value="UniProtKB-KW"/>
</dbReference>
<keyword evidence="6" id="KW-1185">Reference proteome</keyword>
<protein>
    <recommendedName>
        <fullName evidence="4">ATPase dynein-related AAA domain-containing protein</fullName>
    </recommendedName>
</protein>
<dbReference type="GO" id="GO:0005634">
    <property type="term" value="C:nucleus"/>
    <property type="evidence" value="ECO:0007669"/>
    <property type="project" value="TreeGrafter"/>
</dbReference>
<accession>A0A8S1RXH0</accession>
<keyword evidence="2" id="KW-0067">ATP-binding</keyword>
<dbReference type="GO" id="GO:0030687">
    <property type="term" value="C:preribosome, large subunit precursor"/>
    <property type="evidence" value="ECO:0007669"/>
    <property type="project" value="TreeGrafter"/>
</dbReference>
<feature type="domain" description="ATPase dynein-related AAA" evidence="4">
    <location>
        <begin position="99"/>
        <end position="157"/>
    </location>
</feature>
<reference evidence="5" key="1">
    <citation type="submission" date="2021-01" db="EMBL/GenBank/DDBJ databases">
        <authorList>
            <consortium name="Genoscope - CEA"/>
            <person name="William W."/>
        </authorList>
    </citation>
    <scope>NUCLEOTIDE SEQUENCE</scope>
</reference>
<evidence type="ECO:0000256" key="3">
    <source>
        <dbReference type="SAM" id="Coils"/>
    </source>
</evidence>
<dbReference type="AlphaFoldDB" id="A0A8S1RXH0"/>
<evidence type="ECO:0000256" key="2">
    <source>
        <dbReference type="ARBA" id="ARBA00022840"/>
    </source>
</evidence>
<proteinExistence type="predicted"/>
<keyword evidence="1" id="KW-0547">Nucleotide-binding</keyword>
<dbReference type="GO" id="GO:0016887">
    <property type="term" value="F:ATP hydrolysis activity"/>
    <property type="evidence" value="ECO:0007669"/>
    <property type="project" value="InterPro"/>
</dbReference>
<feature type="coiled-coil region" evidence="3">
    <location>
        <begin position="158"/>
        <end position="185"/>
    </location>
</feature>
<dbReference type="GO" id="GO:0000055">
    <property type="term" value="P:ribosomal large subunit export from nucleus"/>
    <property type="evidence" value="ECO:0007669"/>
    <property type="project" value="TreeGrafter"/>
</dbReference>
<evidence type="ECO:0000313" key="6">
    <source>
        <dbReference type="Proteomes" id="UP000692954"/>
    </source>
</evidence>
<evidence type="ECO:0000259" key="4">
    <source>
        <dbReference type="Pfam" id="PF07728"/>
    </source>
</evidence>
<dbReference type="Pfam" id="PF07728">
    <property type="entry name" value="AAA_5"/>
    <property type="match status" value="1"/>
</dbReference>
<evidence type="ECO:0000313" key="5">
    <source>
        <dbReference type="EMBL" id="CAD8131144.1"/>
    </source>
</evidence>
<dbReference type="PANTHER" id="PTHR48103">
    <property type="entry name" value="MIDASIN-RELATED"/>
    <property type="match status" value="1"/>
</dbReference>
<dbReference type="EMBL" id="CAJJDN010000384">
    <property type="protein sequence ID" value="CAD8131144.1"/>
    <property type="molecule type" value="Genomic_DNA"/>
</dbReference>
<evidence type="ECO:0000256" key="1">
    <source>
        <dbReference type="ARBA" id="ARBA00022741"/>
    </source>
</evidence>
<keyword evidence="3" id="KW-0175">Coiled coil</keyword>
<sequence>MLFNHQRQFLYLQLTHQKFRIQLGAQNNHESYLRYCKGILEKLKIQNFDKLNEKSVKEHFSKLQKELPNQQQFFNRIIKNYGNKFPFIERGIPFNQSFGEIIYLKNINLADQSVLEGLNSLLEENRNFIVNRRKIINTNQFFIIASTNSASGGYLSEAQNLVLQRQLLKNKVKSVEQQNNRIYNKIFDYIQIKKTYQFLKLNLQIFLLMISFLDWVLKNTSELEKLSLGTQYVLLDPIKLQFSDNIVDEKVLAIFNKARQLLDQEIRCQIGSNSKLVLNQQSNQIISRIFAAFNTKYIPCLIGPLGVDKSALTQEIAKIVKKTILQDMLFRQFQY</sequence>
<name>A0A8S1RXH0_9CILI</name>
<dbReference type="InterPro" id="IPR011704">
    <property type="entry name" value="ATPase_dyneun-rel_AAA"/>
</dbReference>
<dbReference type="PANTHER" id="PTHR48103:SF2">
    <property type="entry name" value="MIDASIN"/>
    <property type="match status" value="1"/>
</dbReference>
<comment type="caution">
    <text evidence="5">The sequence shown here is derived from an EMBL/GenBank/DDBJ whole genome shotgun (WGS) entry which is preliminary data.</text>
</comment>
<dbReference type="GO" id="GO:0000027">
    <property type="term" value="P:ribosomal large subunit assembly"/>
    <property type="evidence" value="ECO:0007669"/>
    <property type="project" value="TreeGrafter"/>
</dbReference>
<gene>
    <name evidence="5" type="ORF">PSON_ATCC_30995.1.T3840001</name>
</gene>
<organism evidence="5 6">
    <name type="scientific">Paramecium sonneborni</name>
    <dbReference type="NCBI Taxonomy" id="65129"/>
    <lineage>
        <taxon>Eukaryota</taxon>
        <taxon>Sar</taxon>
        <taxon>Alveolata</taxon>
        <taxon>Ciliophora</taxon>
        <taxon>Intramacronucleata</taxon>
        <taxon>Oligohymenophorea</taxon>
        <taxon>Peniculida</taxon>
        <taxon>Parameciidae</taxon>
        <taxon>Paramecium</taxon>
    </lineage>
</organism>